<evidence type="ECO:0000313" key="2">
    <source>
        <dbReference type="Proteomes" id="UP000275941"/>
    </source>
</evidence>
<feature type="non-terminal residue" evidence="1">
    <location>
        <position position="80"/>
    </location>
</feature>
<dbReference type="AlphaFoldDB" id="A0A3N3RWI4"/>
<protein>
    <recommendedName>
        <fullName evidence="3">Bacteriocin immunity protein</fullName>
    </recommendedName>
</protein>
<gene>
    <name evidence="1" type="ORF">EGW70_08835</name>
</gene>
<name>A0A3N3RWI4_ENTFL</name>
<reference evidence="1 2" key="1">
    <citation type="submission" date="2018-10" db="EMBL/GenBank/DDBJ databases">
        <title>Genotypes and phenotypes of Enterococci isolated from broiler chickens.</title>
        <authorList>
            <person name="Muhammad A.R."/>
            <person name="Diarra M.S."/>
        </authorList>
    </citation>
    <scope>NUCLEOTIDE SEQUENCE [LARGE SCALE GENOMIC DNA]</scope>
    <source>
        <strain evidence="1 2">P7 C A21</strain>
    </source>
</reference>
<sequence>MMNCNEIEEVIKELLPLLKKYNTGDMSYYIDQLSTALDILNSNISITEKNQELYKIGKKLFPARGGLTDFNVWVEDGEER</sequence>
<dbReference type="Proteomes" id="UP000275941">
    <property type="component" value="Unassembled WGS sequence"/>
</dbReference>
<comment type="caution">
    <text evidence="1">The sequence shown here is derived from an EMBL/GenBank/DDBJ whole genome shotgun (WGS) entry which is preliminary data.</text>
</comment>
<evidence type="ECO:0008006" key="3">
    <source>
        <dbReference type="Google" id="ProtNLM"/>
    </source>
</evidence>
<proteinExistence type="predicted"/>
<organism evidence="1 2">
    <name type="scientific">Enterococcus faecalis</name>
    <name type="common">Streptococcus faecalis</name>
    <dbReference type="NCBI Taxonomy" id="1351"/>
    <lineage>
        <taxon>Bacteria</taxon>
        <taxon>Bacillati</taxon>
        <taxon>Bacillota</taxon>
        <taxon>Bacilli</taxon>
        <taxon>Lactobacillales</taxon>
        <taxon>Enterococcaceae</taxon>
        <taxon>Enterococcus</taxon>
    </lineage>
</organism>
<evidence type="ECO:0000313" key="1">
    <source>
        <dbReference type="EMBL" id="ROY49379.1"/>
    </source>
</evidence>
<dbReference type="EMBL" id="RKOR01000023">
    <property type="protein sequence ID" value="ROY49379.1"/>
    <property type="molecule type" value="Genomic_DNA"/>
</dbReference>
<dbReference type="OrthoDB" id="2003057at2"/>
<accession>A0A3N3RWI4</accession>